<dbReference type="FunFam" id="3.30.160.60:FF:000508">
    <property type="entry name" value="Myeloid zinc finger 1"/>
    <property type="match status" value="1"/>
</dbReference>
<gene>
    <name evidence="13" type="ORF">CDAR_46791</name>
</gene>
<evidence type="ECO:0000256" key="6">
    <source>
        <dbReference type="ARBA" id="ARBA00022833"/>
    </source>
</evidence>
<evidence type="ECO:0000256" key="8">
    <source>
        <dbReference type="ARBA" id="ARBA00023125"/>
    </source>
</evidence>
<keyword evidence="4" id="KW-0677">Repeat</keyword>
<evidence type="ECO:0000259" key="12">
    <source>
        <dbReference type="PROSITE" id="PS50157"/>
    </source>
</evidence>
<dbReference type="GO" id="GO:0008270">
    <property type="term" value="F:zinc ion binding"/>
    <property type="evidence" value="ECO:0007669"/>
    <property type="project" value="UniProtKB-KW"/>
</dbReference>
<organism evidence="13 14">
    <name type="scientific">Caerostris darwini</name>
    <dbReference type="NCBI Taxonomy" id="1538125"/>
    <lineage>
        <taxon>Eukaryota</taxon>
        <taxon>Metazoa</taxon>
        <taxon>Ecdysozoa</taxon>
        <taxon>Arthropoda</taxon>
        <taxon>Chelicerata</taxon>
        <taxon>Arachnida</taxon>
        <taxon>Araneae</taxon>
        <taxon>Araneomorphae</taxon>
        <taxon>Entelegynae</taxon>
        <taxon>Araneoidea</taxon>
        <taxon>Araneidae</taxon>
        <taxon>Caerostris</taxon>
    </lineage>
</organism>
<dbReference type="GO" id="GO:0000977">
    <property type="term" value="F:RNA polymerase II transcription regulatory region sequence-specific DNA binding"/>
    <property type="evidence" value="ECO:0007669"/>
    <property type="project" value="TreeGrafter"/>
</dbReference>
<comment type="caution">
    <text evidence="13">The sequence shown here is derived from an EMBL/GenBank/DDBJ whole genome shotgun (WGS) entry which is preliminary data.</text>
</comment>
<reference evidence="13 14" key="1">
    <citation type="submission" date="2021-06" db="EMBL/GenBank/DDBJ databases">
        <title>Caerostris darwini draft genome.</title>
        <authorList>
            <person name="Kono N."/>
            <person name="Arakawa K."/>
        </authorList>
    </citation>
    <scope>NUCLEOTIDE SEQUENCE [LARGE SCALE GENOMIC DNA]</scope>
</reference>
<dbReference type="SMART" id="SM00355">
    <property type="entry name" value="ZnF_C2H2"/>
    <property type="match status" value="5"/>
</dbReference>
<feature type="domain" description="C2H2-type" evidence="12">
    <location>
        <begin position="456"/>
        <end position="483"/>
    </location>
</feature>
<dbReference type="InterPro" id="IPR036236">
    <property type="entry name" value="Znf_C2H2_sf"/>
</dbReference>
<evidence type="ECO:0000256" key="5">
    <source>
        <dbReference type="ARBA" id="ARBA00022771"/>
    </source>
</evidence>
<feature type="domain" description="C2H2-type" evidence="12">
    <location>
        <begin position="398"/>
        <end position="426"/>
    </location>
</feature>
<keyword evidence="5 11" id="KW-0863">Zinc-finger</keyword>
<keyword evidence="10" id="KW-0539">Nucleus</keyword>
<evidence type="ECO:0000256" key="7">
    <source>
        <dbReference type="ARBA" id="ARBA00023015"/>
    </source>
</evidence>
<evidence type="ECO:0000256" key="3">
    <source>
        <dbReference type="ARBA" id="ARBA00022723"/>
    </source>
</evidence>
<evidence type="ECO:0000256" key="1">
    <source>
        <dbReference type="ARBA" id="ARBA00004123"/>
    </source>
</evidence>
<protein>
    <recommendedName>
        <fullName evidence="12">C2H2-type domain-containing protein</fullName>
    </recommendedName>
</protein>
<evidence type="ECO:0000256" key="4">
    <source>
        <dbReference type="ARBA" id="ARBA00022737"/>
    </source>
</evidence>
<feature type="domain" description="C2H2-type" evidence="12">
    <location>
        <begin position="342"/>
        <end position="369"/>
    </location>
</feature>
<proteinExistence type="inferred from homology"/>
<dbReference type="FunFam" id="3.30.160.60:FF:000325">
    <property type="entry name" value="ZFP90 zinc finger protein"/>
    <property type="match status" value="1"/>
</dbReference>
<dbReference type="SUPFAM" id="SSF57667">
    <property type="entry name" value="beta-beta-alpha zinc fingers"/>
    <property type="match status" value="3"/>
</dbReference>
<accession>A0AAV4ST55</accession>
<dbReference type="InterPro" id="IPR050717">
    <property type="entry name" value="C2H2-ZF_Transcription_Reg"/>
</dbReference>
<keyword evidence="6" id="KW-0862">Zinc</keyword>
<dbReference type="GO" id="GO:0048598">
    <property type="term" value="P:embryonic morphogenesis"/>
    <property type="evidence" value="ECO:0007669"/>
    <property type="project" value="UniProtKB-ARBA"/>
</dbReference>
<dbReference type="PANTHER" id="PTHR14196">
    <property type="entry name" value="ODD-SKIPPED - RELATED"/>
    <property type="match status" value="1"/>
</dbReference>
<dbReference type="GO" id="GO:0005634">
    <property type="term" value="C:nucleus"/>
    <property type="evidence" value="ECO:0007669"/>
    <property type="project" value="UniProtKB-SubCell"/>
</dbReference>
<dbReference type="Proteomes" id="UP001054837">
    <property type="component" value="Unassembled WGS sequence"/>
</dbReference>
<dbReference type="PROSITE" id="PS50157">
    <property type="entry name" value="ZINC_FINGER_C2H2_2"/>
    <property type="match status" value="5"/>
</dbReference>
<dbReference type="FunFam" id="3.30.160.60:FF:000624">
    <property type="entry name" value="zinc finger protein 697"/>
    <property type="match status" value="1"/>
</dbReference>
<evidence type="ECO:0000256" key="11">
    <source>
        <dbReference type="PROSITE-ProRule" id="PRU00042"/>
    </source>
</evidence>
<evidence type="ECO:0000313" key="14">
    <source>
        <dbReference type="Proteomes" id="UP001054837"/>
    </source>
</evidence>
<dbReference type="GO" id="GO:0042802">
    <property type="term" value="F:identical protein binding"/>
    <property type="evidence" value="ECO:0007669"/>
    <property type="project" value="UniProtKB-ARBA"/>
</dbReference>
<evidence type="ECO:0000256" key="9">
    <source>
        <dbReference type="ARBA" id="ARBA00023163"/>
    </source>
</evidence>
<dbReference type="Pfam" id="PF00096">
    <property type="entry name" value="zf-C2H2"/>
    <property type="match status" value="5"/>
</dbReference>
<dbReference type="FunFam" id="3.30.160.60:FF:000100">
    <property type="entry name" value="Zinc finger 45-like"/>
    <property type="match status" value="1"/>
</dbReference>
<dbReference type="Gene3D" id="3.30.160.60">
    <property type="entry name" value="Classic Zinc Finger"/>
    <property type="match status" value="5"/>
</dbReference>
<dbReference type="EMBL" id="BPLQ01008096">
    <property type="protein sequence ID" value="GIY34788.1"/>
    <property type="molecule type" value="Genomic_DNA"/>
</dbReference>
<evidence type="ECO:0000313" key="13">
    <source>
        <dbReference type="EMBL" id="GIY34788.1"/>
    </source>
</evidence>
<name>A0AAV4ST55_9ARAC</name>
<feature type="domain" description="C2H2-type" evidence="12">
    <location>
        <begin position="370"/>
        <end position="397"/>
    </location>
</feature>
<keyword evidence="3" id="KW-0479">Metal-binding</keyword>
<sequence length="507" mass="57966">MIRNPYNPETLDFMSPGIHHIQENEPYSTHFLLRSEVSKVFIPLNPEYPTNIPMSVTEQSILTGSQQTFGQRNALMHKMAQHPSAFSQTECSGISTKNELSPHFSSTYHNFAESDHTLTNRVSQYSEKSLEMLDLASQIEICNPMSPTSHNSVAQQTQQFSSFSSLSCDFPLERPSFYMDTLCANKEESTLNRTETENLKYYTSQFSLPSTSRNSMMSQEYCVNNPGAMKSKEDENYPKNKQWTDFSYGIAENISYPPSANQIHQHNFGGGIKNSNTESHAWEHSNLVASSTKNKSACKISNTIGTSQVSVNCDKNSDTFFSRKACTLKKMHVPQKMKKSFYECSKCSKTFRRKDYLESHERCHNVEKPYVCNFCDKAFAVSGNLGVHMRSHTGENPYPCTKCSKSFVTRSNLKRHIRIIHTDEKPYFCNQCGICFANSTYLSEHIRNIHTFEKPYACNKCNKRCSKNFDLKRHMVKHADEEKIKCDSCGEFFSEESLGAHKCRKNK</sequence>
<keyword evidence="8" id="KW-0238">DNA-binding</keyword>
<dbReference type="AlphaFoldDB" id="A0AAV4ST55"/>
<dbReference type="InterPro" id="IPR013087">
    <property type="entry name" value="Znf_C2H2_type"/>
</dbReference>
<dbReference type="GO" id="GO:0000981">
    <property type="term" value="F:DNA-binding transcription factor activity, RNA polymerase II-specific"/>
    <property type="evidence" value="ECO:0007669"/>
    <property type="project" value="TreeGrafter"/>
</dbReference>
<feature type="domain" description="C2H2-type" evidence="12">
    <location>
        <begin position="427"/>
        <end position="455"/>
    </location>
</feature>
<keyword evidence="14" id="KW-1185">Reference proteome</keyword>
<comment type="subcellular location">
    <subcellularLocation>
        <location evidence="1">Nucleus</location>
    </subcellularLocation>
</comment>
<dbReference type="PANTHER" id="PTHR14196:SF12">
    <property type="entry name" value="ZINC FINGER PROTEIN 208-LIKE"/>
    <property type="match status" value="1"/>
</dbReference>
<evidence type="ECO:0000256" key="2">
    <source>
        <dbReference type="ARBA" id="ARBA00006991"/>
    </source>
</evidence>
<keyword evidence="9" id="KW-0804">Transcription</keyword>
<keyword evidence="7" id="KW-0805">Transcription regulation</keyword>
<comment type="similarity">
    <text evidence="2">Belongs to the krueppel C2H2-type zinc-finger protein family.</text>
</comment>
<evidence type="ECO:0000256" key="10">
    <source>
        <dbReference type="ARBA" id="ARBA00023242"/>
    </source>
</evidence>
<dbReference type="PROSITE" id="PS00028">
    <property type="entry name" value="ZINC_FINGER_C2H2_1"/>
    <property type="match status" value="5"/>
</dbReference>